<dbReference type="EC" id="3.7.1.3" evidence="4 5"/>
<dbReference type="SUPFAM" id="SSF53383">
    <property type="entry name" value="PLP-dependent transferases"/>
    <property type="match status" value="1"/>
</dbReference>
<dbReference type="Gene3D" id="3.90.1150.10">
    <property type="entry name" value="Aspartate Aminotransferase, domain 1"/>
    <property type="match status" value="1"/>
</dbReference>
<dbReference type="GO" id="GO:0030429">
    <property type="term" value="F:kynureninase activity"/>
    <property type="evidence" value="ECO:0007669"/>
    <property type="project" value="UniProtKB-UniRule"/>
</dbReference>
<evidence type="ECO:0000256" key="4">
    <source>
        <dbReference type="NCBIfam" id="TIGR01814"/>
    </source>
</evidence>
<protein>
    <recommendedName>
        <fullName evidence="4 5">Kynureninase</fullName>
        <ecNumber evidence="4 5">3.7.1.3</ecNumber>
    </recommendedName>
</protein>
<keyword evidence="7" id="KW-1185">Reference proteome</keyword>
<evidence type="ECO:0000313" key="6">
    <source>
        <dbReference type="EMBL" id="KHT44157.1"/>
    </source>
</evidence>
<dbReference type="PANTHER" id="PTHR14084:SF0">
    <property type="entry name" value="KYNURENINASE"/>
    <property type="match status" value="1"/>
</dbReference>
<dbReference type="Proteomes" id="UP000031197">
    <property type="component" value="Unassembled WGS sequence"/>
</dbReference>
<dbReference type="NCBIfam" id="TIGR01814">
    <property type="entry name" value="kynureninase"/>
    <property type="match status" value="1"/>
</dbReference>
<dbReference type="InterPro" id="IPR015422">
    <property type="entry name" value="PyrdxlP-dep_Trfase_small"/>
</dbReference>
<keyword evidence="3 5" id="KW-0663">Pyridoxal phosphate</keyword>
<name>A0A0B3XJR4_9ALTE</name>
<sequence length="411" mass="45486">MINKVFTAKQLDEKDPLSCKADAFLLPKNTIYLDGNSLGPLPKNAEKRASEVVKMQWGESLITSWNKHQWISLPQQVGDKIGTLVGAKQGQVICCDSISINLFKVLSAALKMHPERKVIATTRDNFPTDIYMVQGLLDLLGDDYSIRYVDESNISAQLTDDIAVLMLTQVNFRSGFKLDMKAITEQAQSKGILTLWDLAHSAGAFPVYLDDCNVDFAVGCTYKYLNGGPGAPAFVYVARRHQARYKQPLSGWMGHNSPFSFSPDYTPDTSVKQNLCGTPGIIGMSILDAALDVFDDVSLKAIDEKSKKLQAFFIVEAKRASLLEELKVVSPPLDNRGSQIAFAHEDAYAICQAWIAQGVIADFRAPNILRIGFAPLYLSFADIEKAVMSLAAIIKEKRYDQAIFKQRQSVT</sequence>
<evidence type="ECO:0000256" key="2">
    <source>
        <dbReference type="ARBA" id="ARBA00022801"/>
    </source>
</evidence>
<organism evidence="6 7">
    <name type="scientific">Alteromonas marina</name>
    <dbReference type="NCBI Taxonomy" id="203795"/>
    <lineage>
        <taxon>Bacteria</taxon>
        <taxon>Pseudomonadati</taxon>
        <taxon>Pseudomonadota</taxon>
        <taxon>Gammaproteobacteria</taxon>
        <taxon>Alteromonadales</taxon>
        <taxon>Alteromonadaceae</taxon>
        <taxon>Alteromonas/Salinimonas group</taxon>
        <taxon>Alteromonas</taxon>
    </lineage>
</organism>
<dbReference type="GO" id="GO:0009435">
    <property type="term" value="P:NAD+ biosynthetic process"/>
    <property type="evidence" value="ECO:0007669"/>
    <property type="project" value="UniProtKB-UniRule"/>
</dbReference>
<dbReference type="GO" id="GO:0005737">
    <property type="term" value="C:cytoplasm"/>
    <property type="evidence" value="ECO:0007669"/>
    <property type="project" value="UniProtKB-UniRule"/>
</dbReference>
<evidence type="ECO:0000256" key="5">
    <source>
        <dbReference type="PIRNR" id="PIRNR038800"/>
    </source>
</evidence>
<keyword evidence="1 5" id="KW-0662">Pyridine nucleotide biosynthesis</keyword>
<gene>
    <name evidence="6" type="ORF">RJ41_18165</name>
</gene>
<accession>A0A0B3XJR4</accession>
<dbReference type="Pfam" id="PF22580">
    <property type="entry name" value="KYNU_C"/>
    <property type="match status" value="1"/>
</dbReference>
<comment type="similarity">
    <text evidence="5">Belongs to the kynureninase family.</text>
</comment>
<dbReference type="PIRSF" id="PIRSF038800">
    <property type="entry name" value="KYNU"/>
    <property type="match status" value="1"/>
</dbReference>
<dbReference type="InterPro" id="IPR015424">
    <property type="entry name" value="PyrdxlP-dep_Trfase"/>
</dbReference>
<dbReference type="GO" id="GO:0019441">
    <property type="term" value="P:L-tryptophan catabolic process to kynurenine"/>
    <property type="evidence" value="ECO:0007669"/>
    <property type="project" value="TreeGrafter"/>
</dbReference>
<evidence type="ECO:0000256" key="3">
    <source>
        <dbReference type="ARBA" id="ARBA00022898"/>
    </source>
</evidence>
<dbReference type="UniPathway" id="UPA00253">
    <property type="reaction ID" value="UER00329"/>
</dbReference>
<dbReference type="AlphaFoldDB" id="A0A0B3XJR4"/>
<dbReference type="EMBL" id="JWLW01000067">
    <property type="protein sequence ID" value="KHT44157.1"/>
    <property type="molecule type" value="Genomic_DNA"/>
</dbReference>
<comment type="catalytic activity">
    <reaction evidence="5">
        <text>L-kynurenine + H2O = anthranilate + L-alanine + H(+)</text>
        <dbReference type="Rhea" id="RHEA:16813"/>
        <dbReference type="ChEBI" id="CHEBI:15377"/>
        <dbReference type="ChEBI" id="CHEBI:15378"/>
        <dbReference type="ChEBI" id="CHEBI:16567"/>
        <dbReference type="ChEBI" id="CHEBI:57959"/>
        <dbReference type="ChEBI" id="CHEBI:57972"/>
        <dbReference type="EC" id="3.7.1.3"/>
    </reaction>
</comment>
<dbReference type="GO" id="GO:0030170">
    <property type="term" value="F:pyridoxal phosphate binding"/>
    <property type="evidence" value="ECO:0007669"/>
    <property type="project" value="UniProtKB-UniRule"/>
</dbReference>
<dbReference type="OrthoDB" id="9812626at2"/>
<keyword evidence="2 5" id="KW-0378">Hydrolase</keyword>
<dbReference type="RefSeq" id="WP_039223858.1">
    <property type="nucleotide sequence ID" value="NZ_JWLW01000067.1"/>
</dbReference>
<comment type="pathway">
    <text evidence="5">Amino-acid degradation; L-kynurenine degradation; L-alanine and anthranilate from L-kynurenine: step 1/1.</text>
</comment>
<dbReference type="Gene3D" id="3.40.640.10">
    <property type="entry name" value="Type I PLP-dependent aspartate aminotransferase-like (Major domain)"/>
    <property type="match status" value="1"/>
</dbReference>
<comment type="pathway">
    <text evidence="5">Cofactor biosynthesis; NAD(+) biosynthesis; quinolinate from L-kynurenine: step 2/3.</text>
</comment>
<dbReference type="PANTHER" id="PTHR14084">
    <property type="entry name" value="KYNURENINASE"/>
    <property type="match status" value="1"/>
</dbReference>
<reference evidence="6 7" key="1">
    <citation type="submission" date="2014-12" db="EMBL/GenBank/DDBJ databases">
        <title>Genome sequencing of Alteromonas marina AD001.</title>
        <authorList>
            <person name="Adrian T.G.S."/>
            <person name="Chan K.G."/>
        </authorList>
    </citation>
    <scope>NUCLEOTIDE SEQUENCE [LARGE SCALE GENOMIC DNA]</scope>
    <source>
        <strain evidence="6 7">AD001</strain>
    </source>
</reference>
<comment type="cofactor">
    <cofactor evidence="5">
        <name>pyridoxal 5'-phosphate</name>
        <dbReference type="ChEBI" id="CHEBI:597326"/>
    </cofactor>
</comment>
<dbReference type="GO" id="GO:0097053">
    <property type="term" value="P:L-kynurenine catabolic process"/>
    <property type="evidence" value="ECO:0007669"/>
    <property type="project" value="UniProtKB-UniPathway"/>
</dbReference>
<comment type="caution">
    <text evidence="6">The sequence shown here is derived from an EMBL/GenBank/DDBJ whole genome shotgun (WGS) entry which is preliminary data.</text>
</comment>
<comment type="subunit">
    <text evidence="5">Homodimer.</text>
</comment>
<dbReference type="InterPro" id="IPR010111">
    <property type="entry name" value="Kynureninase"/>
</dbReference>
<evidence type="ECO:0000256" key="1">
    <source>
        <dbReference type="ARBA" id="ARBA00022642"/>
    </source>
</evidence>
<dbReference type="UniPathway" id="UPA00334">
    <property type="reaction ID" value="UER00455"/>
</dbReference>
<proteinExistence type="inferred from homology"/>
<comment type="function">
    <text evidence="5">Catalyzes the cleavage of L-kynurenine (L-Kyn) and L-3-hydroxykynurenine (L-3OHKyn) into anthranilic acid (AA) and 3-hydroxyanthranilic acid (3-OHAA), respectively.</text>
</comment>
<dbReference type="InterPro" id="IPR015421">
    <property type="entry name" value="PyrdxlP-dep_Trfase_major"/>
</dbReference>
<evidence type="ECO:0000313" key="7">
    <source>
        <dbReference type="Proteomes" id="UP000031197"/>
    </source>
</evidence>
<comment type="catalytic activity">
    <reaction evidence="5">
        <text>3-hydroxy-L-kynurenine + H2O = 3-hydroxyanthranilate + L-alanine + H(+)</text>
        <dbReference type="Rhea" id="RHEA:25143"/>
        <dbReference type="ChEBI" id="CHEBI:15377"/>
        <dbReference type="ChEBI" id="CHEBI:15378"/>
        <dbReference type="ChEBI" id="CHEBI:36559"/>
        <dbReference type="ChEBI" id="CHEBI:57972"/>
        <dbReference type="ChEBI" id="CHEBI:58125"/>
        <dbReference type="EC" id="3.7.1.3"/>
    </reaction>
</comment>
<dbReference type="GO" id="GO:0043420">
    <property type="term" value="P:anthranilate metabolic process"/>
    <property type="evidence" value="ECO:0007669"/>
    <property type="project" value="TreeGrafter"/>
</dbReference>